<name>A0A1G9HYR1_9GAMM</name>
<dbReference type="Pfam" id="PF11659">
    <property type="entry name" value="DUF3261"/>
    <property type="match status" value="1"/>
</dbReference>
<dbReference type="AlphaFoldDB" id="A0A1G9HYR1"/>
<dbReference type="PROSITE" id="PS51257">
    <property type="entry name" value="PROKAR_LIPOPROTEIN"/>
    <property type="match status" value="1"/>
</dbReference>
<keyword evidence="1" id="KW-0732">Signal</keyword>
<dbReference type="EMBL" id="FNGI01000002">
    <property type="protein sequence ID" value="SDL18137.1"/>
    <property type="molecule type" value="Genomic_DNA"/>
</dbReference>
<dbReference type="STRING" id="119000.SAMN05661010_00978"/>
<evidence type="ECO:0000256" key="1">
    <source>
        <dbReference type="SAM" id="SignalP"/>
    </source>
</evidence>
<organism evidence="2 3">
    <name type="scientific">Modicisalibacter muralis</name>
    <dbReference type="NCBI Taxonomy" id="119000"/>
    <lineage>
        <taxon>Bacteria</taxon>
        <taxon>Pseudomonadati</taxon>
        <taxon>Pseudomonadota</taxon>
        <taxon>Gammaproteobacteria</taxon>
        <taxon>Oceanospirillales</taxon>
        <taxon>Halomonadaceae</taxon>
        <taxon>Modicisalibacter</taxon>
    </lineage>
</organism>
<reference evidence="2 3" key="1">
    <citation type="submission" date="2016-10" db="EMBL/GenBank/DDBJ databases">
        <authorList>
            <person name="de Groot N.N."/>
        </authorList>
    </citation>
    <scope>NUCLEOTIDE SEQUENCE [LARGE SCALE GENOMIC DNA]</scope>
    <source>
        <strain evidence="2 3">DSM 14789</strain>
    </source>
</reference>
<dbReference type="InterPro" id="IPR021675">
    <property type="entry name" value="DUF3261"/>
</dbReference>
<protein>
    <recommendedName>
        <fullName evidence="4">DUF3261 domain-containing protein</fullName>
    </recommendedName>
</protein>
<evidence type="ECO:0000313" key="2">
    <source>
        <dbReference type="EMBL" id="SDL18137.1"/>
    </source>
</evidence>
<feature type="signal peptide" evidence="1">
    <location>
        <begin position="1"/>
        <end position="29"/>
    </location>
</feature>
<evidence type="ECO:0000313" key="3">
    <source>
        <dbReference type="Proteomes" id="UP000198654"/>
    </source>
</evidence>
<sequence>MSQPVRRPAAQSRAWLWLSMTLLLSMALAGCATRPSPAPSPAFASVDFAGTLKRRLTFIPYDDDRPTRELIGLVELGDNRLRAVLLTPFGQRLVTLEHDSEGSRFVPGDVPPEALREALPISPEWLASRLEWSLWPTQALRDAFAGSEWSVAIDDGRRMIRHHDDVVARIAPATASAETVGTVLLDDRQGHYLLRISPLDAPDHQEPDHD</sequence>
<accession>A0A1G9HYR1</accession>
<keyword evidence="3" id="KW-1185">Reference proteome</keyword>
<dbReference type="OrthoDB" id="6900254at2"/>
<feature type="chain" id="PRO_5011661265" description="DUF3261 domain-containing protein" evidence="1">
    <location>
        <begin position="30"/>
        <end position="210"/>
    </location>
</feature>
<proteinExistence type="predicted"/>
<gene>
    <name evidence="2" type="ORF">SAMN05661010_00978</name>
</gene>
<dbReference type="Proteomes" id="UP000198654">
    <property type="component" value="Unassembled WGS sequence"/>
</dbReference>
<dbReference type="RefSeq" id="WP_089726132.1">
    <property type="nucleotide sequence ID" value="NZ_FNGI01000002.1"/>
</dbReference>
<evidence type="ECO:0008006" key="4">
    <source>
        <dbReference type="Google" id="ProtNLM"/>
    </source>
</evidence>